<dbReference type="InterPro" id="IPR001765">
    <property type="entry name" value="Carbonic_anhydrase"/>
</dbReference>
<accession>A0A1I6C5V9</accession>
<keyword evidence="5" id="KW-0862">Zinc</keyword>
<comment type="similarity">
    <text evidence="2">Belongs to the beta-class carbonic anhydrase family.</text>
</comment>
<dbReference type="Pfam" id="PF00484">
    <property type="entry name" value="Pro_CA"/>
    <property type="match status" value="1"/>
</dbReference>
<keyword evidence="4" id="KW-0479">Metal-binding</keyword>
<evidence type="ECO:0000256" key="1">
    <source>
        <dbReference type="ARBA" id="ARBA00001947"/>
    </source>
</evidence>
<dbReference type="Gene3D" id="3.40.1050.10">
    <property type="entry name" value="Carbonic anhydrase"/>
    <property type="match status" value="1"/>
</dbReference>
<dbReference type="EMBL" id="FOXX01000027">
    <property type="protein sequence ID" value="SFQ88576.1"/>
    <property type="molecule type" value="Genomic_DNA"/>
</dbReference>
<dbReference type="PANTHER" id="PTHR43175:SF3">
    <property type="entry name" value="CARBON DISULFIDE HYDROLASE"/>
    <property type="match status" value="1"/>
</dbReference>
<dbReference type="CDD" id="cd03379">
    <property type="entry name" value="beta_CA_cladeD"/>
    <property type="match status" value="1"/>
</dbReference>
<evidence type="ECO:0000256" key="6">
    <source>
        <dbReference type="ARBA" id="ARBA00048348"/>
    </source>
</evidence>
<comment type="catalytic activity">
    <reaction evidence="6">
        <text>hydrogencarbonate + H(+) = CO2 + H2O</text>
        <dbReference type="Rhea" id="RHEA:10748"/>
        <dbReference type="ChEBI" id="CHEBI:15377"/>
        <dbReference type="ChEBI" id="CHEBI:15378"/>
        <dbReference type="ChEBI" id="CHEBI:16526"/>
        <dbReference type="ChEBI" id="CHEBI:17544"/>
        <dbReference type="EC" id="4.2.1.1"/>
    </reaction>
</comment>
<dbReference type="GeneID" id="93713584"/>
<reference evidence="7 8" key="1">
    <citation type="submission" date="2016-10" db="EMBL/GenBank/DDBJ databases">
        <authorList>
            <person name="Varghese N."/>
            <person name="Submissions S."/>
        </authorList>
    </citation>
    <scope>NUCLEOTIDE SEQUENCE [LARGE SCALE GENOMIC DNA]</scope>
    <source>
        <strain evidence="7 8">DSM 13796</strain>
    </source>
</reference>
<name>A0A1I6C5V9_9BACI</name>
<comment type="cofactor">
    <cofactor evidence="1">
        <name>Zn(2+)</name>
        <dbReference type="ChEBI" id="CHEBI:29105"/>
    </cofactor>
</comment>
<dbReference type="SMART" id="SM00947">
    <property type="entry name" value="Pro_CA"/>
    <property type="match status" value="1"/>
</dbReference>
<organism evidence="7 8">
    <name type="scientific">Priestia endophytica DSM 13796</name>
    <dbReference type="NCBI Taxonomy" id="1121089"/>
    <lineage>
        <taxon>Bacteria</taxon>
        <taxon>Bacillati</taxon>
        <taxon>Bacillota</taxon>
        <taxon>Bacilli</taxon>
        <taxon>Bacillales</taxon>
        <taxon>Bacillaceae</taxon>
        <taxon>Priestia</taxon>
    </lineage>
</organism>
<dbReference type="SUPFAM" id="SSF53056">
    <property type="entry name" value="beta-carbonic anhydrase, cab"/>
    <property type="match status" value="1"/>
</dbReference>
<dbReference type="RefSeq" id="WP_061803997.1">
    <property type="nucleotide sequence ID" value="NZ_FOXX01000027.1"/>
</dbReference>
<evidence type="ECO:0000256" key="5">
    <source>
        <dbReference type="ARBA" id="ARBA00022833"/>
    </source>
</evidence>
<proteinExistence type="inferred from homology"/>
<sequence length="189" mass="20971">MLEQILEYNKQFVEKQEYKTFETSKFPNKKCVILTCMDTRLIELLPASMNLKNGDAKIVKSAGAVVSTPFGGIMRSLIVAIYELGADEVFVIGHHDCGMSSINPESVKKKFVERGITEDTIHTLENAGINLDDWLRGFDNVTDSVQQSVDQIRNHPLVPNIPVHGLVIDPATGKLDVVDRDEKAVTSSK</sequence>
<evidence type="ECO:0000256" key="2">
    <source>
        <dbReference type="ARBA" id="ARBA00006217"/>
    </source>
</evidence>
<evidence type="ECO:0000313" key="7">
    <source>
        <dbReference type="EMBL" id="SFQ88576.1"/>
    </source>
</evidence>
<evidence type="ECO:0000313" key="8">
    <source>
        <dbReference type="Proteomes" id="UP000182762"/>
    </source>
</evidence>
<gene>
    <name evidence="7" type="ORF">SAMN02745910_05076</name>
</gene>
<dbReference type="PANTHER" id="PTHR43175">
    <property type="entry name" value="CARBONIC ANHYDRASE"/>
    <property type="match status" value="1"/>
</dbReference>
<keyword evidence="8" id="KW-1185">Reference proteome</keyword>
<evidence type="ECO:0000256" key="3">
    <source>
        <dbReference type="ARBA" id="ARBA00012925"/>
    </source>
</evidence>
<dbReference type="InterPro" id="IPR036874">
    <property type="entry name" value="Carbonic_anhydrase_sf"/>
</dbReference>
<dbReference type="EC" id="4.2.1.1" evidence="3"/>
<evidence type="ECO:0000256" key="4">
    <source>
        <dbReference type="ARBA" id="ARBA00022723"/>
    </source>
</evidence>
<comment type="caution">
    <text evidence="7">The sequence shown here is derived from an EMBL/GenBank/DDBJ whole genome shotgun (WGS) entry which is preliminary data.</text>
</comment>
<dbReference type="Proteomes" id="UP000182762">
    <property type="component" value="Unassembled WGS sequence"/>
</dbReference>
<protein>
    <recommendedName>
        <fullName evidence="3">carbonic anhydrase</fullName>
        <ecNumber evidence="3">4.2.1.1</ecNumber>
    </recommendedName>
</protein>